<comment type="caution">
    <text evidence="1">The sequence shown here is derived from an EMBL/GenBank/DDBJ whole genome shotgun (WGS) entry which is preliminary data.</text>
</comment>
<name>A0A8S1IQB3_9CHLO</name>
<proteinExistence type="predicted"/>
<evidence type="ECO:0000313" key="2">
    <source>
        <dbReference type="Proteomes" id="UP000708148"/>
    </source>
</evidence>
<keyword evidence="2" id="KW-1185">Reference proteome</keyword>
<evidence type="ECO:0000313" key="1">
    <source>
        <dbReference type="EMBL" id="CAD7696959.1"/>
    </source>
</evidence>
<dbReference type="AlphaFoldDB" id="A0A8S1IQB3"/>
<dbReference type="EMBL" id="CAJHUC010000584">
    <property type="protein sequence ID" value="CAD7696959.1"/>
    <property type="molecule type" value="Genomic_DNA"/>
</dbReference>
<sequence length="138" mass="15216">MGNLDGVHDRRESFGFSCTGWLATPRERGWPLADALSSVGLSFKSPELERRYCEGRTESLFLFVDRLSVVMRLGVPAVGVAMQLRRWRDGEAGPPGATETTIMVICMAIMMLQVTLAHSRGAWALRMRGPATVFTRGA</sequence>
<protein>
    <submittedName>
        <fullName evidence="1">Uncharacterized protein</fullName>
    </submittedName>
</protein>
<gene>
    <name evidence="1" type="ORF">OSTQU699_LOCUS2320</name>
</gene>
<dbReference type="Proteomes" id="UP000708148">
    <property type="component" value="Unassembled WGS sequence"/>
</dbReference>
<accession>A0A8S1IQB3</accession>
<organism evidence="1 2">
    <name type="scientific">Ostreobium quekettii</name>
    <dbReference type="NCBI Taxonomy" id="121088"/>
    <lineage>
        <taxon>Eukaryota</taxon>
        <taxon>Viridiplantae</taxon>
        <taxon>Chlorophyta</taxon>
        <taxon>core chlorophytes</taxon>
        <taxon>Ulvophyceae</taxon>
        <taxon>TCBD clade</taxon>
        <taxon>Bryopsidales</taxon>
        <taxon>Ostreobineae</taxon>
        <taxon>Ostreobiaceae</taxon>
        <taxon>Ostreobium</taxon>
    </lineage>
</organism>
<reference evidence="1" key="1">
    <citation type="submission" date="2020-12" db="EMBL/GenBank/DDBJ databases">
        <authorList>
            <person name="Iha C."/>
        </authorList>
    </citation>
    <scope>NUCLEOTIDE SEQUENCE</scope>
</reference>